<evidence type="ECO:0000313" key="3">
    <source>
        <dbReference type="Proteomes" id="UP000198304"/>
    </source>
</evidence>
<evidence type="ECO:0000256" key="1">
    <source>
        <dbReference type="SAM" id="Phobius"/>
    </source>
</evidence>
<keyword evidence="1" id="KW-0812">Transmembrane</keyword>
<dbReference type="AlphaFoldDB" id="A0A239APB8"/>
<dbReference type="OrthoDB" id="5459053at2"/>
<dbReference type="EMBL" id="FZOJ01000002">
    <property type="protein sequence ID" value="SNR97497.1"/>
    <property type="molecule type" value="Genomic_DNA"/>
</dbReference>
<feature type="transmembrane region" description="Helical" evidence="1">
    <location>
        <begin position="187"/>
        <end position="209"/>
    </location>
</feature>
<accession>A0A239APB8</accession>
<gene>
    <name evidence="2" type="ORF">SAMN05446037_1002178</name>
</gene>
<dbReference type="PANTHER" id="PTHR35531">
    <property type="entry name" value="INNER MEMBRANE PROTEIN YBCI-RELATED"/>
    <property type="match status" value="1"/>
</dbReference>
<keyword evidence="1" id="KW-1133">Transmembrane helix</keyword>
<protein>
    <submittedName>
        <fullName evidence="2">Inner membrane protein</fullName>
    </submittedName>
</protein>
<feature type="transmembrane region" description="Helical" evidence="1">
    <location>
        <begin position="116"/>
        <end position="134"/>
    </location>
</feature>
<keyword evidence="3" id="KW-1185">Reference proteome</keyword>
<feature type="transmembrane region" description="Helical" evidence="1">
    <location>
        <begin position="229"/>
        <end position="245"/>
    </location>
</feature>
<dbReference type="Pfam" id="PF04307">
    <property type="entry name" value="YdjM"/>
    <property type="match status" value="1"/>
</dbReference>
<dbReference type="PANTHER" id="PTHR35531:SF1">
    <property type="entry name" value="INNER MEMBRANE PROTEIN YBCI-RELATED"/>
    <property type="match status" value="1"/>
</dbReference>
<feature type="transmembrane region" description="Helical" evidence="1">
    <location>
        <begin position="7"/>
        <end position="26"/>
    </location>
</feature>
<feature type="transmembrane region" description="Helical" evidence="1">
    <location>
        <begin position="91"/>
        <end position="109"/>
    </location>
</feature>
<dbReference type="Proteomes" id="UP000198304">
    <property type="component" value="Unassembled WGS sequence"/>
</dbReference>
<name>A0A239APB8_9FIRM</name>
<sequence>MLARTHIALGLIAALFTATFIGASYFESSFDAVTLLIIVVAALLPDLDMGTSSLAGKFGIFKANHIQKIWLVVLMILGILTTFYLKDTPVFYGVLFILILCGLFSKDFAKKSYHVLRNFVQGMVGIGFVAAAYYYRQPPLLGIGTVLLLLLFSKHRGLSHSILFVIITYAIVRSISTFYGYKDYSLLFGVTVLSHVVGDMFTKAGVMLLYPFSQKRIKLPYTIKTGGKLENIIFFLACLGVFRLIKLL</sequence>
<feature type="transmembrane region" description="Helical" evidence="1">
    <location>
        <begin position="162"/>
        <end position="181"/>
    </location>
</feature>
<keyword evidence="1" id="KW-0472">Membrane</keyword>
<feature type="transmembrane region" description="Helical" evidence="1">
    <location>
        <begin position="69"/>
        <end position="85"/>
    </location>
</feature>
<evidence type="ECO:0000313" key="2">
    <source>
        <dbReference type="EMBL" id="SNR97497.1"/>
    </source>
</evidence>
<dbReference type="InterPro" id="IPR007404">
    <property type="entry name" value="YdjM-like"/>
</dbReference>
<reference evidence="2 3" key="1">
    <citation type="submission" date="2017-06" db="EMBL/GenBank/DDBJ databases">
        <authorList>
            <person name="Kim H.J."/>
            <person name="Triplett B.A."/>
        </authorList>
    </citation>
    <scope>NUCLEOTIDE SEQUENCE [LARGE SCALE GENOMIC DNA]</scope>
    <source>
        <strain evidence="2 3">SCA</strain>
    </source>
</reference>
<proteinExistence type="predicted"/>
<organism evidence="2 3">
    <name type="scientific">Anaerovirgula multivorans</name>
    <dbReference type="NCBI Taxonomy" id="312168"/>
    <lineage>
        <taxon>Bacteria</taxon>
        <taxon>Bacillati</taxon>
        <taxon>Bacillota</taxon>
        <taxon>Clostridia</taxon>
        <taxon>Peptostreptococcales</taxon>
        <taxon>Natronincolaceae</taxon>
        <taxon>Anaerovirgula</taxon>
    </lineage>
</organism>
<dbReference type="RefSeq" id="WP_089281366.1">
    <property type="nucleotide sequence ID" value="NZ_FZOJ01000002.1"/>
</dbReference>
<feature type="transmembrane region" description="Helical" evidence="1">
    <location>
        <begin position="32"/>
        <end position="49"/>
    </location>
</feature>